<gene>
    <name evidence="2" type="ORF">CAL20_11115</name>
</gene>
<dbReference type="RefSeq" id="WP_094837882.1">
    <property type="nucleotide sequence ID" value="NZ_NEVQ01000013.1"/>
</dbReference>
<evidence type="ECO:0000313" key="2">
    <source>
        <dbReference type="EMBL" id="OZI55998.1"/>
    </source>
</evidence>
<dbReference type="PANTHER" id="PTHR14859:SF1">
    <property type="entry name" value="PGAP2-INTERACTING PROTEIN"/>
    <property type="match status" value="1"/>
</dbReference>
<dbReference type="GO" id="GO:0016020">
    <property type="term" value="C:membrane"/>
    <property type="evidence" value="ECO:0007669"/>
    <property type="project" value="GOC"/>
</dbReference>
<dbReference type="InterPro" id="IPR036691">
    <property type="entry name" value="Endo/exonu/phosph_ase_sf"/>
</dbReference>
<proteinExistence type="predicted"/>
<dbReference type="Proteomes" id="UP000216885">
    <property type="component" value="Unassembled WGS sequence"/>
</dbReference>
<name>A0A261U230_9BORD</name>
<organism evidence="2 3">
    <name type="scientific">Bordetella genomosp. 4</name>
    <dbReference type="NCBI Taxonomy" id="463044"/>
    <lineage>
        <taxon>Bacteria</taxon>
        <taxon>Pseudomonadati</taxon>
        <taxon>Pseudomonadota</taxon>
        <taxon>Betaproteobacteria</taxon>
        <taxon>Burkholderiales</taxon>
        <taxon>Alcaligenaceae</taxon>
        <taxon>Bordetella</taxon>
    </lineage>
</organism>
<dbReference type="Pfam" id="PF03372">
    <property type="entry name" value="Exo_endo_phos"/>
    <property type="match status" value="1"/>
</dbReference>
<dbReference type="AlphaFoldDB" id="A0A261U230"/>
<protein>
    <recommendedName>
        <fullName evidence="1">Endonuclease/exonuclease/phosphatase domain-containing protein</fullName>
    </recommendedName>
</protein>
<evidence type="ECO:0000313" key="3">
    <source>
        <dbReference type="Proteomes" id="UP000216885"/>
    </source>
</evidence>
<keyword evidence="3" id="KW-1185">Reference proteome</keyword>
<dbReference type="InterPro" id="IPR051916">
    <property type="entry name" value="GPI-anchor_lipid_remodeler"/>
</dbReference>
<reference evidence="2 3" key="1">
    <citation type="submission" date="2017-05" db="EMBL/GenBank/DDBJ databases">
        <title>Complete and WGS of Bordetella genogroups.</title>
        <authorList>
            <person name="Spilker T."/>
            <person name="LiPuma J."/>
        </authorList>
    </citation>
    <scope>NUCLEOTIDE SEQUENCE [LARGE SCALE GENOMIC DNA]</scope>
    <source>
        <strain evidence="2 3">AU9919</strain>
    </source>
</reference>
<evidence type="ECO:0000259" key="1">
    <source>
        <dbReference type="Pfam" id="PF03372"/>
    </source>
</evidence>
<sequence>MQSQRDSGSRFALRLLTVNTHKGFTSFNRRFMLHDLREALRSAAPDIVFLQEVVGAHQGHAERLPDWPVLSQYEYLADTLWSDYAYGRNAVYPDGHHGNAILSRYPIATYTNHDVSIAGPEPRGLLHCVLRPPELAHPLHAVCVHLGLRERHRQRQLHLLCELAQRQIPTNEPLLIAGDFNDWRLRADRVMAGCNAQEVFTRHYGKPARSYPAMCPILRLDRIYVRGVHTSRPEPQTSRVWAGLSDHVPLTAEISL</sequence>
<accession>A0A261U230</accession>
<dbReference type="GO" id="GO:0006506">
    <property type="term" value="P:GPI anchor biosynthetic process"/>
    <property type="evidence" value="ECO:0007669"/>
    <property type="project" value="TreeGrafter"/>
</dbReference>
<dbReference type="Gene3D" id="3.60.10.10">
    <property type="entry name" value="Endonuclease/exonuclease/phosphatase"/>
    <property type="match status" value="1"/>
</dbReference>
<dbReference type="PANTHER" id="PTHR14859">
    <property type="entry name" value="CALCOFLUOR WHITE HYPERSENSITIVE PROTEIN PRECURSOR"/>
    <property type="match status" value="1"/>
</dbReference>
<dbReference type="SUPFAM" id="SSF56219">
    <property type="entry name" value="DNase I-like"/>
    <property type="match status" value="1"/>
</dbReference>
<dbReference type="EMBL" id="NEVQ01000013">
    <property type="protein sequence ID" value="OZI55998.1"/>
    <property type="molecule type" value="Genomic_DNA"/>
</dbReference>
<comment type="caution">
    <text evidence="2">The sequence shown here is derived from an EMBL/GenBank/DDBJ whole genome shotgun (WGS) entry which is preliminary data.</text>
</comment>
<feature type="domain" description="Endonuclease/exonuclease/phosphatase" evidence="1">
    <location>
        <begin position="33"/>
        <end position="247"/>
    </location>
</feature>
<dbReference type="GO" id="GO:0003824">
    <property type="term" value="F:catalytic activity"/>
    <property type="evidence" value="ECO:0007669"/>
    <property type="project" value="InterPro"/>
</dbReference>
<dbReference type="InterPro" id="IPR005135">
    <property type="entry name" value="Endo/exonuclease/phosphatase"/>
</dbReference>